<feature type="transmembrane region" description="Helical" evidence="7">
    <location>
        <begin position="27"/>
        <end position="51"/>
    </location>
</feature>
<reference evidence="8 9" key="1">
    <citation type="submission" date="2016-11" db="EMBL/GenBank/DDBJ databases">
        <title>Draft Genome Sequences of Nine Cyanobacterial Strains from Diverse Habitats.</title>
        <authorList>
            <person name="Zhu T."/>
            <person name="Hou S."/>
            <person name="Lu X."/>
            <person name="Hess W.R."/>
        </authorList>
    </citation>
    <scope>NUCLEOTIDE SEQUENCE [LARGE SCALE GENOMIC DNA]</scope>
    <source>
        <strain evidence="8 9">NIES-593</strain>
    </source>
</reference>
<proteinExistence type="inferred from homology"/>
<evidence type="ECO:0000256" key="4">
    <source>
        <dbReference type="ARBA" id="ARBA00022692"/>
    </source>
</evidence>
<dbReference type="PANTHER" id="PTHR33884:SF3">
    <property type="entry name" value="UPF0410 PROTEIN YMGE"/>
    <property type="match status" value="1"/>
</dbReference>
<comment type="similarity">
    <text evidence="2">Belongs to the UPF0410 family.</text>
</comment>
<dbReference type="RefSeq" id="WP_015144192.1">
    <property type="nucleotide sequence ID" value="NZ_MRCB01000002.1"/>
</dbReference>
<keyword evidence="3" id="KW-1003">Cell membrane</keyword>
<keyword evidence="4 7" id="KW-0812">Transmembrane</keyword>
<evidence type="ECO:0000313" key="9">
    <source>
        <dbReference type="Proteomes" id="UP000186868"/>
    </source>
</evidence>
<sequence length="91" mass="8960">MNIIAWLVLGLIAGALAKLIYPGHQGGGIIATIVLGILGALVGGYLGQVLLGSPGAAAAATGTLSIGGIIFAVLGAILLIFIWGLITRRAA</sequence>
<evidence type="ECO:0000313" key="8">
    <source>
        <dbReference type="EMBL" id="OKH26077.1"/>
    </source>
</evidence>
<dbReference type="Proteomes" id="UP000186868">
    <property type="component" value="Unassembled WGS sequence"/>
</dbReference>
<evidence type="ECO:0000256" key="2">
    <source>
        <dbReference type="ARBA" id="ARBA00011006"/>
    </source>
</evidence>
<evidence type="ECO:0000256" key="5">
    <source>
        <dbReference type="ARBA" id="ARBA00022989"/>
    </source>
</evidence>
<dbReference type="GO" id="GO:0005886">
    <property type="term" value="C:plasma membrane"/>
    <property type="evidence" value="ECO:0007669"/>
    <property type="project" value="UniProtKB-SubCell"/>
</dbReference>
<keyword evidence="5 7" id="KW-1133">Transmembrane helix</keyword>
<gene>
    <name evidence="8" type="ORF">NIES593_03095</name>
</gene>
<evidence type="ECO:0000256" key="1">
    <source>
        <dbReference type="ARBA" id="ARBA00004651"/>
    </source>
</evidence>
<dbReference type="Pfam" id="PF04226">
    <property type="entry name" value="Transgly_assoc"/>
    <property type="match status" value="1"/>
</dbReference>
<dbReference type="STRING" id="1921803.NIES593_03095"/>
<protein>
    <submittedName>
        <fullName evidence="8">Transglycosylase</fullName>
    </submittedName>
</protein>
<comment type="subcellular location">
    <subcellularLocation>
        <location evidence="1">Cell membrane</location>
        <topology evidence="1">Multi-pass membrane protein</topology>
    </subcellularLocation>
</comment>
<feature type="transmembrane region" description="Helical" evidence="7">
    <location>
        <begin position="63"/>
        <end position="86"/>
    </location>
</feature>
<dbReference type="EMBL" id="MRCB01000002">
    <property type="protein sequence ID" value="OKH26077.1"/>
    <property type="molecule type" value="Genomic_DNA"/>
</dbReference>
<organism evidence="8 9">
    <name type="scientific">Hydrococcus rivularis NIES-593</name>
    <dbReference type="NCBI Taxonomy" id="1921803"/>
    <lineage>
        <taxon>Bacteria</taxon>
        <taxon>Bacillati</taxon>
        <taxon>Cyanobacteriota</taxon>
        <taxon>Cyanophyceae</taxon>
        <taxon>Pleurocapsales</taxon>
        <taxon>Hydrococcaceae</taxon>
        <taxon>Hydrococcus</taxon>
    </lineage>
</organism>
<evidence type="ECO:0000256" key="6">
    <source>
        <dbReference type="ARBA" id="ARBA00023136"/>
    </source>
</evidence>
<comment type="caution">
    <text evidence="8">The sequence shown here is derived from an EMBL/GenBank/DDBJ whole genome shotgun (WGS) entry which is preliminary data.</text>
</comment>
<keyword evidence="6 7" id="KW-0472">Membrane</keyword>
<dbReference type="InterPro" id="IPR007341">
    <property type="entry name" value="Transgly_assoc"/>
</dbReference>
<dbReference type="PANTHER" id="PTHR33884">
    <property type="entry name" value="UPF0410 PROTEIN YMGE"/>
    <property type="match status" value="1"/>
</dbReference>
<evidence type="ECO:0000256" key="7">
    <source>
        <dbReference type="SAM" id="Phobius"/>
    </source>
</evidence>
<dbReference type="AlphaFoldDB" id="A0A1U7HR83"/>
<accession>A0A1U7HR83</accession>
<name>A0A1U7HR83_9CYAN</name>
<keyword evidence="9" id="KW-1185">Reference proteome</keyword>
<evidence type="ECO:0000256" key="3">
    <source>
        <dbReference type="ARBA" id="ARBA00022475"/>
    </source>
</evidence>